<dbReference type="RefSeq" id="WP_183993338.1">
    <property type="nucleotide sequence ID" value="NZ_BMHW01000006.1"/>
</dbReference>
<keyword evidence="3" id="KW-1185">Reference proteome</keyword>
<dbReference type="Proteomes" id="UP000547879">
    <property type="component" value="Unassembled WGS sequence"/>
</dbReference>
<proteinExistence type="predicted"/>
<evidence type="ECO:0000313" key="3">
    <source>
        <dbReference type="Proteomes" id="UP000547879"/>
    </source>
</evidence>
<accession>A0A7X0D0Z9</accession>
<dbReference type="EMBL" id="JACHEG010000003">
    <property type="protein sequence ID" value="MBB6163513.1"/>
    <property type="molecule type" value="Genomic_DNA"/>
</dbReference>
<name>A0A7X0D0Z9_9HYPH</name>
<evidence type="ECO:0000313" key="2">
    <source>
        <dbReference type="EMBL" id="MBB6163513.1"/>
    </source>
</evidence>
<protein>
    <submittedName>
        <fullName evidence="2">Uncharacterized protein</fullName>
    </submittedName>
</protein>
<reference evidence="2 3" key="1">
    <citation type="submission" date="2020-08" db="EMBL/GenBank/DDBJ databases">
        <title>Genomic Encyclopedia of Type Strains, Phase IV (KMG-IV): sequencing the most valuable type-strain genomes for metagenomic binning, comparative biology and taxonomic classification.</title>
        <authorList>
            <person name="Goeker M."/>
        </authorList>
    </citation>
    <scope>NUCLEOTIDE SEQUENCE [LARGE SCALE GENOMIC DNA]</scope>
    <source>
        <strain evidence="2 3">DSM 100734</strain>
    </source>
</reference>
<gene>
    <name evidence="2" type="ORF">HNQ72_003353</name>
</gene>
<feature type="region of interest" description="Disordered" evidence="1">
    <location>
        <begin position="55"/>
        <end position="84"/>
    </location>
</feature>
<evidence type="ECO:0000256" key="1">
    <source>
        <dbReference type="SAM" id="MobiDB-lite"/>
    </source>
</evidence>
<sequence>MIIADDGQMEESWRVASTAAGTSVRDTSTNPIIEKNDAALAGRGRHHCCNQYLSERPRRSPFPSHDPDVPEARQQTAAGNPGTTLEAGISDRLSFVRSGFEEGTAVVLNVVGREISSVERFTEMGVITIVLAPPCSDEIYHIQKRLRPGKFEVLNYSKLELHCNLEVPIDPPSRLGPDNKHHVKVSGVTGVYSRCKLCRISPNNSL</sequence>
<comment type="caution">
    <text evidence="2">The sequence shown here is derived from an EMBL/GenBank/DDBJ whole genome shotgun (WGS) entry which is preliminary data.</text>
</comment>
<organism evidence="2 3">
    <name type="scientific">Rhizobium wenxiniae</name>
    <dbReference type="NCBI Taxonomy" id="1737357"/>
    <lineage>
        <taxon>Bacteria</taxon>
        <taxon>Pseudomonadati</taxon>
        <taxon>Pseudomonadota</taxon>
        <taxon>Alphaproteobacteria</taxon>
        <taxon>Hyphomicrobiales</taxon>
        <taxon>Rhizobiaceae</taxon>
        <taxon>Rhizobium/Agrobacterium group</taxon>
        <taxon>Rhizobium</taxon>
    </lineage>
</organism>
<feature type="compositionally biased region" description="Polar residues" evidence="1">
    <location>
        <begin position="73"/>
        <end position="83"/>
    </location>
</feature>
<dbReference type="AlphaFoldDB" id="A0A7X0D0Z9"/>